<dbReference type="Proteomes" id="UP001199525">
    <property type="component" value="Unassembled WGS sequence"/>
</dbReference>
<gene>
    <name evidence="1" type="ORF">LC586_17940</name>
</gene>
<keyword evidence="2" id="KW-1185">Reference proteome</keyword>
<dbReference type="EMBL" id="JAIVFQ010000025">
    <property type="protein sequence ID" value="MCC5601035.1"/>
    <property type="molecule type" value="Genomic_DNA"/>
</dbReference>
<comment type="caution">
    <text evidence="1">The sequence shown here is derived from an EMBL/GenBank/DDBJ whole genome shotgun (WGS) entry which is preliminary data.</text>
</comment>
<evidence type="ECO:0008006" key="3">
    <source>
        <dbReference type="Google" id="ProtNLM"/>
    </source>
</evidence>
<sequence>MGDGIVLVPITVHIYERDEGDEGGGGDEGEELLIIYQCPMPNAQCPMPNAPCPISTDLSQLLLIQVVIMTFFSD</sequence>
<protein>
    <recommendedName>
        <fullName evidence="3">Histidine kinase</fullName>
    </recommendedName>
</protein>
<evidence type="ECO:0000313" key="2">
    <source>
        <dbReference type="Proteomes" id="UP001199525"/>
    </source>
</evidence>
<organism evidence="1 2">
    <name type="scientific">Nostoc favosum CHAB5714</name>
    <dbReference type="NCBI Taxonomy" id="2780399"/>
    <lineage>
        <taxon>Bacteria</taxon>
        <taxon>Bacillati</taxon>
        <taxon>Cyanobacteriota</taxon>
        <taxon>Cyanophyceae</taxon>
        <taxon>Nostocales</taxon>
        <taxon>Nostocaceae</taxon>
        <taxon>Nostoc</taxon>
        <taxon>Nostoc favosum</taxon>
    </lineage>
</organism>
<accession>A0ABS8IAA4</accession>
<proteinExistence type="predicted"/>
<name>A0ABS8IAA4_9NOSO</name>
<reference evidence="1 2" key="1">
    <citation type="journal article" date="2021" name="Microorganisms">
        <title>Genome Evolution of Filamentous Cyanobacterium Nostoc Species: From Facultative Symbiosis to Free Living.</title>
        <authorList>
            <person name="Huo D."/>
            <person name="Li H."/>
            <person name="Cai F."/>
            <person name="Guo X."/>
            <person name="Qiao Z."/>
            <person name="Wang W."/>
            <person name="Yu G."/>
            <person name="Li R."/>
        </authorList>
    </citation>
    <scope>NUCLEOTIDE SEQUENCE [LARGE SCALE GENOMIC DNA]</scope>
    <source>
        <strain evidence="1 2">CHAB 5714</strain>
    </source>
</reference>
<dbReference type="RefSeq" id="WP_229486087.1">
    <property type="nucleotide sequence ID" value="NZ_JAIVFQ010000025.1"/>
</dbReference>
<evidence type="ECO:0000313" key="1">
    <source>
        <dbReference type="EMBL" id="MCC5601035.1"/>
    </source>
</evidence>